<proteinExistence type="predicted"/>
<accession>A0AAW0CU85</accession>
<evidence type="ECO:0000313" key="2">
    <source>
        <dbReference type="Proteomes" id="UP001362999"/>
    </source>
</evidence>
<dbReference type="AlphaFoldDB" id="A0AAW0CU85"/>
<protein>
    <submittedName>
        <fullName evidence="1">Uncharacterized protein</fullName>
    </submittedName>
</protein>
<gene>
    <name evidence="1" type="ORF">R3P38DRAFT_243325</name>
</gene>
<dbReference type="EMBL" id="JAWWNJ010000012">
    <property type="protein sequence ID" value="KAK7043418.1"/>
    <property type="molecule type" value="Genomic_DNA"/>
</dbReference>
<name>A0AAW0CU85_9AGAR</name>
<comment type="caution">
    <text evidence="1">The sequence shown here is derived from an EMBL/GenBank/DDBJ whole genome shotgun (WGS) entry which is preliminary data.</text>
</comment>
<sequence length="253" mass="28742">MRIASTPLHATSRELIQALGYLFIFNCLRKVPRTYCIVFASTQGSQKSLISIEFFSWRLALNLFWHVPFNSQSTAVCPSLAVLSSPTIHTTRATRHIQHYRGALSPSIAGNSSTFILLGCAQCPSLHLSCINIVFILSCPQKLYRPVCLPHRGAGIHLSGPRHFCNIDARDLYFGVITDFRARGPQTTLVWHYLKQIWAQRTTSVFKHFSHSARYYSISHRKWTVFARFTLLWRQSNSNSPGQLTNLRRSSAC</sequence>
<dbReference type="Proteomes" id="UP001362999">
    <property type="component" value="Unassembled WGS sequence"/>
</dbReference>
<reference evidence="1 2" key="1">
    <citation type="journal article" date="2024" name="J Genomics">
        <title>Draft genome sequencing and assembly of Favolaschia claudopus CIRM-BRFM 2984 isolated from oak limbs.</title>
        <authorList>
            <person name="Navarro D."/>
            <person name="Drula E."/>
            <person name="Chaduli D."/>
            <person name="Cazenave R."/>
            <person name="Ahrendt S."/>
            <person name="Wang J."/>
            <person name="Lipzen A."/>
            <person name="Daum C."/>
            <person name="Barry K."/>
            <person name="Grigoriev I.V."/>
            <person name="Favel A."/>
            <person name="Rosso M.N."/>
            <person name="Martin F."/>
        </authorList>
    </citation>
    <scope>NUCLEOTIDE SEQUENCE [LARGE SCALE GENOMIC DNA]</scope>
    <source>
        <strain evidence="1 2">CIRM-BRFM 2984</strain>
    </source>
</reference>
<evidence type="ECO:0000313" key="1">
    <source>
        <dbReference type="EMBL" id="KAK7043418.1"/>
    </source>
</evidence>
<keyword evidence="2" id="KW-1185">Reference proteome</keyword>
<organism evidence="1 2">
    <name type="scientific">Favolaschia claudopus</name>
    <dbReference type="NCBI Taxonomy" id="2862362"/>
    <lineage>
        <taxon>Eukaryota</taxon>
        <taxon>Fungi</taxon>
        <taxon>Dikarya</taxon>
        <taxon>Basidiomycota</taxon>
        <taxon>Agaricomycotina</taxon>
        <taxon>Agaricomycetes</taxon>
        <taxon>Agaricomycetidae</taxon>
        <taxon>Agaricales</taxon>
        <taxon>Marasmiineae</taxon>
        <taxon>Mycenaceae</taxon>
        <taxon>Favolaschia</taxon>
    </lineage>
</organism>